<dbReference type="EMBL" id="SMZO01000025">
    <property type="protein sequence ID" value="TDL87005.1"/>
    <property type="molecule type" value="Genomic_DNA"/>
</dbReference>
<comment type="subcellular location">
    <subcellularLocation>
        <location evidence="10">Cell inner membrane</location>
    </subcellularLocation>
    <subcellularLocation>
        <location evidence="2">Cell membrane</location>
        <topology evidence="2">Single-pass membrane protein</topology>
    </subcellularLocation>
</comment>
<reference evidence="11 12" key="1">
    <citation type="submission" date="2019-03" db="EMBL/GenBank/DDBJ databases">
        <title>Rhodobacteraceae bacterium SM1902, a new member of the family Rhodobacteraceae isolated from Yantai.</title>
        <authorList>
            <person name="Sun Y."/>
        </authorList>
    </citation>
    <scope>NUCLEOTIDE SEQUENCE [LARGE SCALE GENOMIC DNA]</scope>
    <source>
        <strain evidence="11 12">SM1902</strain>
    </source>
</reference>
<keyword evidence="9 10" id="KW-0472">Membrane</keyword>
<evidence type="ECO:0000256" key="10">
    <source>
        <dbReference type="RuleBase" id="RU364125"/>
    </source>
</evidence>
<evidence type="ECO:0000256" key="4">
    <source>
        <dbReference type="ARBA" id="ARBA00022475"/>
    </source>
</evidence>
<dbReference type="Proteomes" id="UP000294562">
    <property type="component" value="Unassembled WGS sequence"/>
</dbReference>
<evidence type="ECO:0000313" key="12">
    <source>
        <dbReference type="Proteomes" id="UP000294562"/>
    </source>
</evidence>
<dbReference type="Pfam" id="PF03748">
    <property type="entry name" value="FliL"/>
    <property type="match status" value="1"/>
</dbReference>
<keyword evidence="6 10" id="KW-0812">Transmembrane</keyword>
<feature type="transmembrane region" description="Helical" evidence="10">
    <location>
        <begin position="16"/>
        <end position="33"/>
    </location>
</feature>
<evidence type="ECO:0000256" key="2">
    <source>
        <dbReference type="ARBA" id="ARBA00004162"/>
    </source>
</evidence>
<keyword evidence="7 10" id="KW-0283">Flagellar rotation</keyword>
<keyword evidence="5 10" id="KW-0145">Chemotaxis</keyword>
<evidence type="ECO:0000256" key="7">
    <source>
        <dbReference type="ARBA" id="ARBA00022779"/>
    </source>
</evidence>
<sequence length="161" mass="17427">MTDQSQDAPAASRKPLVLGVLGAAILGGASFFLSSTGLIPNPLGGEGSDDLEGHRPSLQASSEIAFVPIEPLMISLTRTNPIRQLRLEAELEVSSEYEKDVAAMMPKILDVMNTYLRAIDLADIENPAVLLRTRMQLLRRIQVTVGEGKVKSLLVTKFLIS</sequence>
<evidence type="ECO:0000313" key="11">
    <source>
        <dbReference type="EMBL" id="TDL87005.1"/>
    </source>
</evidence>
<dbReference type="GO" id="GO:0005886">
    <property type="term" value="C:plasma membrane"/>
    <property type="evidence" value="ECO:0007669"/>
    <property type="project" value="UniProtKB-SubCell"/>
</dbReference>
<evidence type="ECO:0000256" key="1">
    <source>
        <dbReference type="ARBA" id="ARBA00002254"/>
    </source>
</evidence>
<dbReference type="GO" id="GO:0071973">
    <property type="term" value="P:bacterial-type flagellum-dependent cell motility"/>
    <property type="evidence" value="ECO:0007669"/>
    <property type="project" value="InterPro"/>
</dbReference>
<dbReference type="GO" id="GO:0006935">
    <property type="term" value="P:chemotaxis"/>
    <property type="evidence" value="ECO:0007669"/>
    <property type="project" value="UniProtKB-KW"/>
</dbReference>
<dbReference type="GO" id="GO:0009425">
    <property type="term" value="C:bacterial-type flagellum basal body"/>
    <property type="evidence" value="ECO:0007669"/>
    <property type="project" value="InterPro"/>
</dbReference>
<dbReference type="OrthoDB" id="7619358at2"/>
<protein>
    <recommendedName>
        <fullName evidence="10">Flagellar protein FliL</fullName>
    </recommendedName>
</protein>
<name>A0A4R6ATK1_9RHOB</name>
<dbReference type="AlphaFoldDB" id="A0A4R6ATK1"/>
<keyword evidence="4" id="KW-1003">Cell membrane</keyword>
<evidence type="ECO:0000256" key="5">
    <source>
        <dbReference type="ARBA" id="ARBA00022500"/>
    </source>
</evidence>
<dbReference type="RefSeq" id="WP_133343134.1">
    <property type="nucleotide sequence ID" value="NZ_SMZO01000025.1"/>
</dbReference>
<comment type="caution">
    <text evidence="11">The sequence shown here is derived from an EMBL/GenBank/DDBJ whole genome shotgun (WGS) entry which is preliminary data.</text>
</comment>
<gene>
    <name evidence="11" type="ORF">E2L05_11915</name>
</gene>
<dbReference type="InterPro" id="IPR005503">
    <property type="entry name" value="FliL"/>
</dbReference>
<proteinExistence type="inferred from homology"/>
<evidence type="ECO:0000256" key="8">
    <source>
        <dbReference type="ARBA" id="ARBA00022989"/>
    </source>
</evidence>
<keyword evidence="11" id="KW-0969">Cilium</keyword>
<keyword evidence="12" id="KW-1185">Reference proteome</keyword>
<evidence type="ECO:0000256" key="3">
    <source>
        <dbReference type="ARBA" id="ARBA00008281"/>
    </source>
</evidence>
<keyword evidence="11" id="KW-0282">Flagellum</keyword>
<organism evidence="11 12">
    <name type="scientific">Meridianimarinicoccus aquatilis</name>
    <dbReference type="NCBI Taxonomy" id="2552766"/>
    <lineage>
        <taxon>Bacteria</taxon>
        <taxon>Pseudomonadati</taxon>
        <taxon>Pseudomonadota</taxon>
        <taxon>Alphaproteobacteria</taxon>
        <taxon>Rhodobacterales</taxon>
        <taxon>Paracoccaceae</taxon>
        <taxon>Meridianimarinicoccus</taxon>
    </lineage>
</organism>
<keyword evidence="8 10" id="KW-1133">Transmembrane helix</keyword>
<keyword evidence="10" id="KW-0997">Cell inner membrane</keyword>
<comment type="function">
    <text evidence="1 10">Controls the rotational direction of flagella during chemotaxis.</text>
</comment>
<evidence type="ECO:0000256" key="6">
    <source>
        <dbReference type="ARBA" id="ARBA00022692"/>
    </source>
</evidence>
<keyword evidence="11" id="KW-0966">Cell projection</keyword>
<comment type="similarity">
    <text evidence="3 10">Belongs to the FliL family.</text>
</comment>
<evidence type="ECO:0000256" key="9">
    <source>
        <dbReference type="ARBA" id="ARBA00023136"/>
    </source>
</evidence>
<accession>A0A4R6ATK1</accession>